<organism evidence="2 3">
    <name type="scientific">Candidatus Raymondbacteria bacterium RIFOXYD12_FULL_49_13</name>
    <dbReference type="NCBI Taxonomy" id="1817890"/>
    <lineage>
        <taxon>Bacteria</taxon>
        <taxon>Raymondiibacteriota</taxon>
    </lineage>
</organism>
<proteinExistence type="predicted"/>
<reference evidence="2 3" key="1">
    <citation type="journal article" date="2016" name="Nat. Commun.">
        <title>Thousands of microbial genomes shed light on interconnected biogeochemical processes in an aquifer system.</title>
        <authorList>
            <person name="Anantharaman K."/>
            <person name="Brown C.T."/>
            <person name="Hug L.A."/>
            <person name="Sharon I."/>
            <person name="Castelle C.J."/>
            <person name="Probst A.J."/>
            <person name="Thomas B.C."/>
            <person name="Singh A."/>
            <person name="Wilkins M.J."/>
            <person name="Karaoz U."/>
            <person name="Brodie E.L."/>
            <person name="Williams K.H."/>
            <person name="Hubbard S.S."/>
            <person name="Banfield J.F."/>
        </authorList>
    </citation>
    <scope>NUCLEOTIDE SEQUENCE [LARGE SCALE GENOMIC DNA]</scope>
</reference>
<evidence type="ECO:0000256" key="1">
    <source>
        <dbReference type="SAM" id="MobiDB-lite"/>
    </source>
</evidence>
<sequence length="85" mass="9037">MGADAGTGSLAVGLSEAVWNLEKTRNSAVLHALSMFLDRESFKMTGKRRFQAFVAGKSHTSTHRRDAESATIAFQGALPDPKSGG</sequence>
<feature type="region of interest" description="Disordered" evidence="1">
    <location>
        <begin position="58"/>
        <end position="85"/>
    </location>
</feature>
<name>A0A1F7FFN9_UNCRA</name>
<protein>
    <submittedName>
        <fullName evidence="2">Uncharacterized protein</fullName>
    </submittedName>
</protein>
<gene>
    <name evidence="2" type="ORF">A2519_05340</name>
</gene>
<dbReference type="EMBL" id="MFYX01000055">
    <property type="protein sequence ID" value="OGK05514.1"/>
    <property type="molecule type" value="Genomic_DNA"/>
</dbReference>
<accession>A0A1F7FFN9</accession>
<dbReference type="AlphaFoldDB" id="A0A1F7FFN9"/>
<comment type="caution">
    <text evidence="2">The sequence shown here is derived from an EMBL/GenBank/DDBJ whole genome shotgun (WGS) entry which is preliminary data.</text>
</comment>
<evidence type="ECO:0000313" key="2">
    <source>
        <dbReference type="EMBL" id="OGK05514.1"/>
    </source>
</evidence>
<evidence type="ECO:0000313" key="3">
    <source>
        <dbReference type="Proteomes" id="UP000179243"/>
    </source>
</evidence>
<dbReference type="Proteomes" id="UP000179243">
    <property type="component" value="Unassembled WGS sequence"/>
</dbReference>